<gene>
    <name evidence="1" type="ORF">ACFPOE_11465</name>
</gene>
<evidence type="ECO:0000313" key="1">
    <source>
        <dbReference type="EMBL" id="MFC5498155.1"/>
    </source>
</evidence>
<comment type="caution">
    <text evidence="1">The sequence shown here is derived from an EMBL/GenBank/DDBJ whole genome shotgun (WGS) entry which is preliminary data.</text>
</comment>
<accession>A0ABW0NBW5</accession>
<organism evidence="1 2">
    <name type="scientific">Caenimonas terrae</name>
    <dbReference type="NCBI Taxonomy" id="696074"/>
    <lineage>
        <taxon>Bacteria</taxon>
        <taxon>Pseudomonadati</taxon>
        <taxon>Pseudomonadota</taxon>
        <taxon>Betaproteobacteria</taxon>
        <taxon>Burkholderiales</taxon>
        <taxon>Comamonadaceae</taxon>
        <taxon>Caenimonas</taxon>
    </lineage>
</organism>
<protein>
    <submittedName>
        <fullName evidence="1">Uncharacterized protein</fullName>
    </submittedName>
</protein>
<dbReference type="EMBL" id="JBHSMF010000006">
    <property type="protein sequence ID" value="MFC5498155.1"/>
    <property type="molecule type" value="Genomic_DNA"/>
</dbReference>
<dbReference type="Proteomes" id="UP001596037">
    <property type="component" value="Unassembled WGS sequence"/>
</dbReference>
<sequence length="152" mass="16575">MDINWLQLATLAIALIGAVLGLINTWRALSNDRVRVRVTPSWNLFNTGQESIGIEVVNLSSFAVTVTSIGFTKRGTGEHAMIVRPMLSSGDGLPKRLEPRTSFTAFAMPDALESISGKLDRAYVNTGCGLRITSKRKPLEVALHNLALARRN</sequence>
<reference evidence="2" key="1">
    <citation type="journal article" date="2019" name="Int. J. Syst. Evol. Microbiol.">
        <title>The Global Catalogue of Microorganisms (GCM) 10K type strain sequencing project: providing services to taxonomists for standard genome sequencing and annotation.</title>
        <authorList>
            <consortium name="The Broad Institute Genomics Platform"/>
            <consortium name="The Broad Institute Genome Sequencing Center for Infectious Disease"/>
            <person name="Wu L."/>
            <person name="Ma J."/>
        </authorList>
    </citation>
    <scope>NUCLEOTIDE SEQUENCE [LARGE SCALE GENOMIC DNA]</scope>
    <source>
        <strain evidence="2">CCUG 57401</strain>
    </source>
</reference>
<dbReference type="RefSeq" id="WP_376850215.1">
    <property type="nucleotide sequence ID" value="NZ_JBHSMF010000006.1"/>
</dbReference>
<proteinExistence type="predicted"/>
<evidence type="ECO:0000313" key="2">
    <source>
        <dbReference type="Proteomes" id="UP001596037"/>
    </source>
</evidence>
<keyword evidence="2" id="KW-1185">Reference proteome</keyword>
<name>A0ABW0NBW5_9BURK</name>